<sequence length="102" mass="11409">MLHAIRDMVDMMWNTSKGIFEETPQRALERGDYLSNRIAGVKDDHSGNNMSGPEKDRPTQDEIIAQVSFLTFAAMDTTSKALSRTFHLPSENPQLKEGGGIR</sequence>
<dbReference type="InterPro" id="IPR036396">
    <property type="entry name" value="Cyt_P450_sf"/>
</dbReference>
<dbReference type="OrthoDB" id="1470350at2759"/>
<dbReference type="EMBL" id="JAACJK010000222">
    <property type="protein sequence ID" value="KAF5314157.1"/>
    <property type="molecule type" value="Genomic_DNA"/>
</dbReference>
<dbReference type="GO" id="GO:0005506">
    <property type="term" value="F:iron ion binding"/>
    <property type="evidence" value="ECO:0007669"/>
    <property type="project" value="InterPro"/>
</dbReference>
<comment type="caution">
    <text evidence="2">The sequence shown here is derived from an EMBL/GenBank/DDBJ whole genome shotgun (WGS) entry which is preliminary data.</text>
</comment>
<dbReference type="AlphaFoldDB" id="A0A8H5EVS4"/>
<dbReference type="Gene3D" id="1.10.630.10">
    <property type="entry name" value="Cytochrome P450"/>
    <property type="match status" value="1"/>
</dbReference>
<evidence type="ECO:0000313" key="2">
    <source>
        <dbReference type="EMBL" id="KAF5314157.1"/>
    </source>
</evidence>
<dbReference type="SUPFAM" id="SSF48264">
    <property type="entry name" value="Cytochrome P450"/>
    <property type="match status" value="1"/>
</dbReference>
<dbReference type="GO" id="GO:0016705">
    <property type="term" value="F:oxidoreductase activity, acting on paired donors, with incorporation or reduction of molecular oxygen"/>
    <property type="evidence" value="ECO:0007669"/>
    <property type="project" value="InterPro"/>
</dbReference>
<proteinExistence type="predicted"/>
<name>A0A8H5EVS4_9AGAR</name>
<dbReference type="GO" id="GO:0020037">
    <property type="term" value="F:heme binding"/>
    <property type="evidence" value="ECO:0007669"/>
    <property type="project" value="InterPro"/>
</dbReference>
<dbReference type="Proteomes" id="UP000541558">
    <property type="component" value="Unassembled WGS sequence"/>
</dbReference>
<organism evidence="2 3">
    <name type="scientific">Ephemerocybe angulata</name>
    <dbReference type="NCBI Taxonomy" id="980116"/>
    <lineage>
        <taxon>Eukaryota</taxon>
        <taxon>Fungi</taxon>
        <taxon>Dikarya</taxon>
        <taxon>Basidiomycota</taxon>
        <taxon>Agaricomycotina</taxon>
        <taxon>Agaricomycetes</taxon>
        <taxon>Agaricomycetidae</taxon>
        <taxon>Agaricales</taxon>
        <taxon>Agaricineae</taxon>
        <taxon>Psathyrellaceae</taxon>
        <taxon>Ephemerocybe</taxon>
    </lineage>
</organism>
<keyword evidence="3" id="KW-1185">Reference proteome</keyword>
<feature type="region of interest" description="Disordered" evidence="1">
    <location>
        <begin position="39"/>
        <end position="59"/>
    </location>
</feature>
<accession>A0A8H5EVS4</accession>
<protein>
    <submittedName>
        <fullName evidence="2">Uncharacterized protein</fullName>
    </submittedName>
</protein>
<gene>
    <name evidence="2" type="ORF">D9611_006977</name>
</gene>
<dbReference type="GO" id="GO:0004497">
    <property type="term" value="F:monooxygenase activity"/>
    <property type="evidence" value="ECO:0007669"/>
    <property type="project" value="InterPro"/>
</dbReference>
<reference evidence="2 3" key="1">
    <citation type="journal article" date="2020" name="ISME J.">
        <title>Uncovering the hidden diversity of litter-decomposition mechanisms in mushroom-forming fungi.</title>
        <authorList>
            <person name="Floudas D."/>
            <person name="Bentzer J."/>
            <person name="Ahren D."/>
            <person name="Johansson T."/>
            <person name="Persson P."/>
            <person name="Tunlid A."/>
        </authorList>
    </citation>
    <scope>NUCLEOTIDE SEQUENCE [LARGE SCALE GENOMIC DNA]</scope>
    <source>
        <strain evidence="2 3">CBS 175.51</strain>
    </source>
</reference>
<evidence type="ECO:0000256" key="1">
    <source>
        <dbReference type="SAM" id="MobiDB-lite"/>
    </source>
</evidence>
<evidence type="ECO:0000313" key="3">
    <source>
        <dbReference type="Proteomes" id="UP000541558"/>
    </source>
</evidence>